<evidence type="ECO:0000256" key="5">
    <source>
        <dbReference type="ARBA" id="ARBA00049117"/>
    </source>
</evidence>
<dbReference type="CDD" id="cd03112">
    <property type="entry name" value="CobW-like"/>
    <property type="match status" value="1"/>
</dbReference>
<evidence type="ECO:0000256" key="1">
    <source>
        <dbReference type="ARBA" id="ARBA00022741"/>
    </source>
</evidence>
<gene>
    <name evidence="8" type="primary">yciC</name>
    <name evidence="8" type="ORF">G6CMJM_00604</name>
</gene>
<evidence type="ECO:0000313" key="9">
    <source>
        <dbReference type="Proteomes" id="UP001190925"/>
    </source>
</evidence>
<dbReference type="Gene3D" id="3.30.1220.10">
    <property type="entry name" value="CobW-like, C-terminal domain"/>
    <property type="match status" value="1"/>
</dbReference>
<comment type="caution">
    <text evidence="8">The sequence shown here is derived from an EMBL/GenBank/DDBJ whole genome shotgun (WGS) entry which is preliminary data.</text>
</comment>
<evidence type="ECO:0000313" key="8">
    <source>
        <dbReference type="EMBL" id="RYC72318.1"/>
    </source>
</evidence>
<evidence type="ECO:0000259" key="7">
    <source>
        <dbReference type="SMART" id="SM00833"/>
    </source>
</evidence>
<evidence type="ECO:0000256" key="3">
    <source>
        <dbReference type="ARBA" id="ARBA00023186"/>
    </source>
</evidence>
<keyword evidence="1" id="KW-0547">Nucleotide-binding</keyword>
<keyword evidence="3" id="KW-0143">Chaperone</keyword>
<keyword evidence="2" id="KW-0378">Hydrolase</keyword>
<dbReference type="InterPro" id="IPR003495">
    <property type="entry name" value="CobW/HypB/UreG_nucleotide-bd"/>
</dbReference>
<dbReference type="Gene3D" id="3.40.50.300">
    <property type="entry name" value="P-loop containing nucleotide triphosphate hydrolases"/>
    <property type="match status" value="1"/>
</dbReference>
<feature type="domain" description="CobW C-terminal" evidence="7">
    <location>
        <begin position="261"/>
        <end position="352"/>
    </location>
</feature>
<dbReference type="Pfam" id="PF02492">
    <property type="entry name" value="cobW"/>
    <property type="match status" value="1"/>
</dbReference>
<dbReference type="PANTHER" id="PTHR13748:SF62">
    <property type="entry name" value="COBW DOMAIN-CONTAINING PROTEIN"/>
    <property type="match status" value="1"/>
</dbReference>
<accession>A0ABY0FH90</accession>
<dbReference type="PANTHER" id="PTHR13748">
    <property type="entry name" value="COBW-RELATED"/>
    <property type="match status" value="1"/>
</dbReference>
<sequence>MSNSFHSDDYTIDDIFDDFSQNTSQKITSKKRKIPVIMISGFLGAGKTTLFNNILKSSKQLKIGAIVNDFGSVNIDSKLVSGNVSEKTIELSNGCICCILGENGLKEPLDALANESSNLDAIIVEASGIAEPYDLMQTLRFSGNQYTYFGGNIYMVDCQNFNLANSQFPVHFKKCLQTSDIILLNKTNLVSNEDVNNIESFIRNINKRSIILKTDKAEIDTRLLFSNNTGSEHTEDEHNHHEYHSHDCSSHHHHHHIHDSFQSVSFTTERPLDPQAFINFLDNLPENMFRLKGFCYFGMKGYEQKYLIQIVGKTIDITSDNWNENEELKTEVVLIGVNLDQDKINKQLKNIIDESPEDITPENMINFERFFL</sequence>
<dbReference type="SUPFAM" id="SSF90002">
    <property type="entry name" value="Hypothetical protein YjiA, C-terminal domain"/>
    <property type="match status" value="1"/>
</dbReference>
<reference evidence="8 9" key="2">
    <citation type="journal article" date="2020" name="Cell Rep.">
        <title>Acquisition and Adaptation of Ultra-small Parasitic Reduced Genome Bacteria to Mammalian Hosts.</title>
        <authorList>
            <person name="McLean J.S."/>
            <person name="Bor B."/>
            <person name="Kerns K.A."/>
            <person name="Liu Q."/>
            <person name="To T.T."/>
            <person name="Solden L."/>
            <person name="Hendrickson E.L."/>
            <person name="Wrighton K."/>
            <person name="Shi W."/>
            <person name="He X."/>
        </authorList>
    </citation>
    <scope>NUCLEOTIDE SEQUENCE [LARGE SCALE GENOMIC DNA]</scope>
    <source>
        <strain evidence="8 9">TM7_CMJM_G6_1_HOT_870</strain>
    </source>
</reference>
<name>A0ABY0FH90_9BACT</name>
<comment type="catalytic activity">
    <reaction evidence="5">
        <text>GTP + H2O = GDP + phosphate + H(+)</text>
        <dbReference type="Rhea" id="RHEA:19669"/>
        <dbReference type="ChEBI" id="CHEBI:15377"/>
        <dbReference type="ChEBI" id="CHEBI:15378"/>
        <dbReference type="ChEBI" id="CHEBI:37565"/>
        <dbReference type="ChEBI" id="CHEBI:43474"/>
        <dbReference type="ChEBI" id="CHEBI:58189"/>
    </reaction>
    <physiologicalReaction direction="left-to-right" evidence="5">
        <dbReference type="Rhea" id="RHEA:19670"/>
    </physiologicalReaction>
</comment>
<evidence type="ECO:0000256" key="6">
    <source>
        <dbReference type="SAM" id="MobiDB-lite"/>
    </source>
</evidence>
<protein>
    <submittedName>
        <fullName evidence="8">Metal chaperone YciC</fullName>
    </submittedName>
</protein>
<dbReference type="RefSeq" id="WP_129718996.1">
    <property type="nucleotide sequence ID" value="NZ_PRLK01000013.1"/>
</dbReference>
<dbReference type="InterPro" id="IPR011629">
    <property type="entry name" value="CobW-like_C"/>
</dbReference>
<dbReference type="InterPro" id="IPR051316">
    <property type="entry name" value="Zinc-reg_GTPase_activator"/>
</dbReference>
<evidence type="ECO:0000256" key="4">
    <source>
        <dbReference type="ARBA" id="ARBA00034320"/>
    </source>
</evidence>
<dbReference type="InterPro" id="IPR036627">
    <property type="entry name" value="CobW-likC_sf"/>
</dbReference>
<reference evidence="8 9" key="1">
    <citation type="journal article" date="2018" name="bioRxiv">
        <title>Evidence of independent acquisition and adaption of ultra-small bacteria to human hosts across the highly diverse yet reduced genomes of the phylum Saccharibacteria.</title>
        <authorList>
            <person name="McLean J.S."/>
            <person name="Bor B."/>
            <person name="To T.T."/>
            <person name="Liu Q."/>
            <person name="Kearns K.A."/>
            <person name="Solden L.M."/>
            <person name="Wrighton K.C."/>
            <person name="He X."/>
            <person name="Shi W."/>
        </authorList>
    </citation>
    <scope>NUCLEOTIDE SEQUENCE [LARGE SCALE GENOMIC DNA]</scope>
    <source>
        <strain evidence="8 9">TM7_CMJM_G6_1_HOT_870</strain>
    </source>
</reference>
<dbReference type="SUPFAM" id="SSF52540">
    <property type="entry name" value="P-loop containing nucleoside triphosphate hydrolases"/>
    <property type="match status" value="1"/>
</dbReference>
<evidence type="ECO:0000256" key="2">
    <source>
        <dbReference type="ARBA" id="ARBA00022801"/>
    </source>
</evidence>
<dbReference type="Proteomes" id="UP001190925">
    <property type="component" value="Unassembled WGS sequence"/>
</dbReference>
<organism evidence="8 9">
    <name type="scientific">Candidatus Nanogingivalis gingivitcus</name>
    <dbReference type="NCBI Taxonomy" id="2171992"/>
    <lineage>
        <taxon>Bacteria</taxon>
        <taxon>Candidatus Saccharimonadota</taxon>
        <taxon>Candidatus Nanosyncoccalia</taxon>
        <taxon>Candidatus Nanogingivales</taxon>
        <taxon>Candidatus Nanogingivalaceae</taxon>
        <taxon>Candidatus Nanogingivalis</taxon>
    </lineage>
</organism>
<comment type="similarity">
    <text evidence="4">Belongs to the SIMIBI class G3E GTPase family. ZNG1 subfamily.</text>
</comment>
<keyword evidence="9" id="KW-1185">Reference proteome</keyword>
<dbReference type="SMART" id="SM00833">
    <property type="entry name" value="CobW_C"/>
    <property type="match status" value="1"/>
</dbReference>
<dbReference type="Pfam" id="PF07683">
    <property type="entry name" value="CobW_C"/>
    <property type="match status" value="1"/>
</dbReference>
<dbReference type="EMBL" id="PRLK01000013">
    <property type="protein sequence ID" value="RYC72318.1"/>
    <property type="molecule type" value="Genomic_DNA"/>
</dbReference>
<feature type="compositionally biased region" description="Basic and acidic residues" evidence="6">
    <location>
        <begin position="232"/>
        <end position="250"/>
    </location>
</feature>
<proteinExistence type="inferred from homology"/>
<dbReference type="InterPro" id="IPR027417">
    <property type="entry name" value="P-loop_NTPase"/>
</dbReference>
<feature type="region of interest" description="Disordered" evidence="6">
    <location>
        <begin position="230"/>
        <end position="251"/>
    </location>
</feature>